<evidence type="ECO:0000313" key="1">
    <source>
        <dbReference type="EMBL" id="KAK6499078.1"/>
    </source>
</evidence>
<dbReference type="AlphaFoldDB" id="A0AAV9W0T8"/>
<dbReference type="EMBL" id="JAVHJL010000008">
    <property type="protein sequence ID" value="KAK6499078.1"/>
    <property type="molecule type" value="Genomic_DNA"/>
</dbReference>
<evidence type="ECO:0000313" key="2">
    <source>
        <dbReference type="Proteomes" id="UP001370758"/>
    </source>
</evidence>
<keyword evidence="2" id="KW-1185">Reference proteome</keyword>
<accession>A0AAV9W0T8</accession>
<name>A0AAV9W0T8_9PEZI</name>
<gene>
    <name evidence="1" type="ORF">TWF481_011647</name>
</gene>
<reference evidence="1 2" key="1">
    <citation type="submission" date="2023-08" db="EMBL/GenBank/DDBJ databases">
        <authorList>
            <person name="Palmer J.M."/>
        </authorList>
    </citation>
    <scope>NUCLEOTIDE SEQUENCE [LARGE SCALE GENOMIC DNA]</scope>
    <source>
        <strain evidence="1 2">TWF481</strain>
    </source>
</reference>
<sequence>MTLPMELSIHSAPDSDTLSLDGVMPLSGSEYNRQRDVFFEPSTSTSFRSVFVFKEPPRANSDSDASDSTIAQGQSSPFADKVKKWWAKIWSLKIDNIDGLAMNAAKSRAALRFQEGLRVIDNAHDFQRISFGIQVPRAEFPLECFSALDEALCEEMAASLVVEGGDEDQGLQEDYINISVDIHTNSDRSRVTCITVEEVD</sequence>
<comment type="caution">
    <text evidence="1">The sequence shown here is derived from an EMBL/GenBank/DDBJ whole genome shotgun (WGS) entry which is preliminary data.</text>
</comment>
<protein>
    <submittedName>
        <fullName evidence="1">Uncharacterized protein</fullName>
    </submittedName>
</protein>
<organism evidence="1 2">
    <name type="scientific">Arthrobotrys musiformis</name>
    <dbReference type="NCBI Taxonomy" id="47236"/>
    <lineage>
        <taxon>Eukaryota</taxon>
        <taxon>Fungi</taxon>
        <taxon>Dikarya</taxon>
        <taxon>Ascomycota</taxon>
        <taxon>Pezizomycotina</taxon>
        <taxon>Orbiliomycetes</taxon>
        <taxon>Orbiliales</taxon>
        <taxon>Orbiliaceae</taxon>
        <taxon>Arthrobotrys</taxon>
    </lineage>
</organism>
<dbReference type="Proteomes" id="UP001370758">
    <property type="component" value="Unassembled WGS sequence"/>
</dbReference>
<proteinExistence type="predicted"/>